<dbReference type="Pfam" id="PF02365">
    <property type="entry name" value="NAM"/>
    <property type="match status" value="1"/>
</dbReference>
<dbReference type="Proteomes" id="UP000326939">
    <property type="component" value="Chromosome 5"/>
</dbReference>
<dbReference type="GO" id="GO:0006355">
    <property type="term" value="P:regulation of DNA-templated transcription"/>
    <property type="evidence" value="ECO:0007669"/>
    <property type="project" value="InterPro"/>
</dbReference>
<dbReference type="Gene3D" id="2.170.150.80">
    <property type="entry name" value="NAC domain"/>
    <property type="match status" value="1"/>
</dbReference>
<evidence type="ECO:0000256" key="4">
    <source>
        <dbReference type="ARBA" id="ARBA00023242"/>
    </source>
</evidence>
<protein>
    <recommendedName>
        <fullName evidence="5">NAC domain-containing protein</fullName>
    </recommendedName>
</protein>
<reference evidence="7" key="1">
    <citation type="journal article" date="2019" name="Gigascience">
        <title>De novo genome assembly of the endangered Acer yangbiense, a plant species with extremely small populations endemic to Yunnan Province, China.</title>
        <authorList>
            <person name="Yang J."/>
            <person name="Wariss H.M."/>
            <person name="Tao L."/>
            <person name="Zhang R."/>
            <person name="Yun Q."/>
            <person name="Hollingsworth P."/>
            <person name="Dao Z."/>
            <person name="Luo G."/>
            <person name="Guo H."/>
            <person name="Ma Y."/>
            <person name="Sun W."/>
        </authorList>
    </citation>
    <scope>NUCLEOTIDE SEQUENCE [LARGE SCALE GENOMIC DNA]</scope>
    <source>
        <strain evidence="7">cv. br00</strain>
    </source>
</reference>
<name>A0A5N5MNZ8_9ROSI</name>
<dbReference type="PROSITE" id="PS51005">
    <property type="entry name" value="NAC"/>
    <property type="match status" value="1"/>
</dbReference>
<proteinExistence type="predicted"/>
<dbReference type="PANTHER" id="PTHR31744:SF79">
    <property type="entry name" value="NAC DOMAIN-CONTAINING PROTEIN"/>
    <property type="match status" value="1"/>
</dbReference>
<dbReference type="PANTHER" id="PTHR31744">
    <property type="entry name" value="PROTEIN CUP-SHAPED COTYLEDON 2-RELATED"/>
    <property type="match status" value="1"/>
</dbReference>
<keyword evidence="3" id="KW-0804">Transcription</keyword>
<gene>
    <name evidence="6" type="ORF">DKX38_007626</name>
</gene>
<feature type="domain" description="NAC" evidence="5">
    <location>
        <begin position="5"/>
        <end position="147"/>
    </location>
</feature>
<dbReference type="AlphaFoldDB" id="A0A5N5MNZ8"/>
<dbReference type="EMBL" id="VDCV01000005">
    <property type="protein sequence ID" value="KAB5556717.1"/>
    <property type="molecule type" value="Genomic_DNA"/>
</dbReference>
<accession>A0A5N5MNZ8</accession>
<sequence>MEFDELPGFRFHPTEQELLDFYLTKAVSGQDMVDIIGFLNIYNHEPWDLPGLAKIGEREWYFLVHREAIFGRPRRTTEKGYWKATGSDRPIRCSMDLKRLLGQKKTLVFYRGRAPRGSKTDWVMNEYRLPGNFFLSKEMVLCKVYRKATPLRVLEQRAAMEETARAPPPNVTSSSPPIIQEKFSSYEQPQSFNKFLLEQDNVVHRVEGVAAIEEEEEDDRTGYASQIVGAVPIRELYYELQSPKLVLDWSLDSFWLN</sequence>
<dbReference type="GO" id="GO:0003677">
    <property type="term" value="F:DNA binding"/>
    <property type="evidence" value="ECO:0007669"/>
    <property type="project" value="UniProtKB-KW"/>
</dbReference>
<keyword evidence="2" id="KW-0238">DNA-binding</keyword>
<evidence type="ECO:0000256" key="2">
    <source>
        <dbReference type="ARBA" id="ARBA00023125"/>
    </source>
</evidence>
<evidence type="ECO:0000313" key="6">
    <source>
        <dbReference type="EMBL" id="KAB5556717.1"/>
    </source>
</evidence>
<dbReference type="SUPFAM" id="SSF101941">
    <property type="entry name" value="NAC domain"/>
    <property type="match status" value="1"/>
</dbReference>
<evidence type="ECO:0000259" key="5">
    <source>
        <dbReference type="PROSITE" id="PS51005"/>
    </source>
</evidence>
<comment type="caution">
    <text evidence="6">The sequence shown here is derived from an EMBL/GenBank/DDBJ whole genome shotgun (WGS) entry which is preliminary data.</text>
</comment>
<keyword evidence="1" id="KW-0805">Transcription regulation</keyword>
<evidence type="ECO:0000256" key="3">
    <source>
        <dbReference type="ARBA" id="ARBA00023163"/>
    </source>
</evidence>
<dbReference type="InterPro" id="IPR003441">
    <property type="entry name" value="NAC-dom"/>
</dbReference>
<evidence type="ECO:0000313" key="7">
    <source>
        <dbReference type="Proteomes" id="UP000326939"/>
    </source>
</evidence>
<organism evidence="6 7">
    <name type="scientific">Salix brachista</name>
    <dbReference type="NCBI Taxonomy" id="2182728"/>
    <lineage>
        <taxon>Eukaryota</taxon>
        <taxon>Viridiplantae</taxon>
        <taxon>Streptophyta</taxon>
        <taxon>Embryophyta</taxon>
        <taxon>Tracheophyta</taxon>
        <taxon>Spermatophyta</taxon>
        <taxon>Magnoliopsida</taxon>
        <taxon>eudicotyledons</taxon>
        <taxon>Gunneridae</taxon>
        <taxon>Pentapetalae</taxon>
        <taxon>rosids</taxon>
        <taxon>fabids</taxon>
        <taxon>Malpighiales</taxon>
        <taxon>Salicaceae</taxon>
        <taxon>Saliceae</taxon>
        <taxon>Salix</taxon>
    </lineage>
</organism>
<evidence type="ECO:0000256" key="1">
    <source>
        <dbReference type="ARBA" id="ARBA00023015"/>
    </source>
</evidence>
<dbReference type="InterPro" id="IPR036093">
    <property type="entry name" value="NAC_dom_sf"/>
</dbReference>
<keyword evidence="4" id="KW-0539">Nucleus</keyword>
<keyword evidence="7" id="KW-1185">Reference proteome</keyword>